<dbReference type="PANTHER" id="PTHR48050:SF5">
    <property type="entry name" value="UDP-GLUCOSE,STEROL TRANSFERASE"/>
    <property type="match status" value="1"/>
</dbReference>
<keyword evidence="6" id="KW-1185">Reference proteome</keyword>
<dbReference type="SUPFAM" id="SSF53756">
    <property type="entry name" value="UDP-Glycosyltransferase/glycogen phosphorylase"/>
    <property type="match status" value="1"/>
</dbReference>
<dbReference type="InterPro" id="IPR050426">
    <property type="entry name" value="Glycosyltransferase_28"/>
</dbReference>
<feature type="region of interest" description="Disordered" evidence="2">
    <location>
        <begin position="777"/>
        <end position="869"/>
    </location>
</feature>
<proteinExistence type="predicted"/>
<feature type="compositionally biased region" description="Acidic residues" evidence="2">
    <location>
        <begin position="131"/>
        <end position="140"/>
    </location>
</feature>
<protein>
    <submittedName>
        <fullName evidence="5">Uncharacterized protein</fullName>
    </submittedName>
</protein>
<dbReference type="OrthoDB" id="5835829at2759"/>
<dbReference type="EMBL" id="KZ678398">
    <property type="protein sequence ID" value="PSR94389.1"/>
    <property type="molecule type" value="Genomic_DNA"/>
</dbReference>
<dbReference type="GO" id="GO:0005975">
    <property type="term" value="P:carbohydrate metabolic process"/>
    <property type="evidence" value="ECO:0007669"/>
    <property type="project" value="InterPro"/>
</dbReference>
<dbReference type="InterPro" id="IPR004276">
    <property type="entry name" value="GlycoTrans_28_N"/>
</dbReference>
<sequence length="1107" mass="121560">MPVSADGELRFETALQETGHPATVVRDGQGQLLYPGFVPPASESPATPSSSQTKTESHSIDPQVSSPPTNNVTRPKLAGKSASEAPRLTRRQSSSVPLPSIKRAGTNASQLQHALWTKSRDAHDSSSSDSSSDEDEDEGGPSDGIARTDHAAGSKTSHSQNIHRFRVANDSYTTKGRVSKRDGRLAISIKDLSNDNYLPKALGAAVSKVVPLKKGEIRTKPDTEAHEAPIKSAEAFLTPDSFRCPRLNIVIMVIGSRGDAQPFLKIGKVLKEKYGHRVRIATHPAFREFVEQDSGLEFFSVGGDPSELMAFMVKNPGLIPTIDTLRAGDIGRRRAAMNEMFGGFWRACVNATDDEKDIRNLRMMGEMQPFVADAIIANPASFAHVHCAEALGIPLILSFTFPYTPTRSFPHPMANVKKSNVDPGYTNFISYPLVEMMIWQGLGDLVNDLRVKTLWLDPVSTLWAPGSLYRMNVPFAYLWSPGLVPKPPDWGDEIDISGFVFLDLASSFTPPDPLENFLNTGEPPIYIGFGSIVVDDANKFTEMIFEAVKLAGVRALVSKGWGGIGGDKLDVPDNIFLLDNTPHDWLFPRVKACVIHGGAGTTAIALKCGKPTMVVPFFGDQFFWGNMLARAKAGPEPVPHKQLSVEKLTEGIKFCLTKEALENAQFLARDIAREGDGADNMCAFFHSHLTLSGKKSMRCSIFEDRVAVWHLKSTSLRLSVLAADILVARGYVQWRRLRLIRHCEWNDFEGPGEPVTGVLGSVATTVGETFGGIASVPAQIAKHSTKKRRRKQRQSEEHEERMSTIKKKAQRQSGHADDSPKTSKTEKEPCDKLPVPTGDGPHEPNTINDAASSTTLQDPTPEETGTDNHYVSEVSRGALKSARAIASAPIDLSIALAQGFHNAPRLYGDDTVRRPPRVTGIKSGLRAARTELTYGFYDAWTGVVRLPVRGAKKNGAKGFAKGVGMGLSGLVLKELAAITGPFGYTLKGIKKQVERRKQPYKHVRRARILQGQLENKELNEEERRSRVYEVERSWRVLRHLMETVEKQSKQKGGSSTLSVQLNIKRHLVGEAYESVQMAEAVLEAVRAGEDIKDVMERYKRSESAEEV</sequence>
<gene>
    <name evidence="5" type="ORF">BD289DRAFT_404830</name>
</gene>
<keyword evidence="1" id="KW-0808">Transferase</keyword>
<dbReference type="AlphaFoldDB" id="A0A2T3AF26"/>
<feature type="domain" description="Erythromycin biosynthesis protein CIII-like C-terminal" evidence="4">
    <location>
        <begin position="570"/>
        <end position="671"/>
    </location>
</feature>
<dbReference type="PANTHER" id="PTHR48050">
    <property type="entry name" value="STEROL 3-BETA-GLUCOSYLTRANSFERASE"/>
    <property type="match status" value="1"/>
</dbReference>
<dbReference type="FunFam" id="3.40.50.2000:FF:000100">
    <property type="entry name" value="Glycosyltransferase family 1 protein"/>
    <property type="match status" value="1"/>
</dbReference>
<dbReference type="GO" id="GO:0016906">
    <property type="term" value="F:sterol 3-beta-glucosyltransferase activity"/>
    <property type="evidence" value="ECO:0007669"/>
    <property type="project" value="UniProtKB-ARBA"/>
</dbReference>
<dbReference type="STRING" id="2025994.A0A2T3AF26"/>
<feature type="compositionally biased region" description="Polar residues" evidence="2">
    <location>
        <begin position="845"/>
        <end position="858"/>
    </location>
</feature>
<organism evidence="5 6">
    <name type="scientific">Coniella lustricola</name>
    <dbReference type="NCBI Taxonomy" id="2025994"/>
    <lineage>
        <taxon>Eukaryota</taxon>
        <taxon>Fungi</taxon>
        <taxon>Dikarya</taxon>
        <taxon>Ascomycota</taxon>
        <taxon>Pezizomycotina</taxon>
        <taxon>Sordariomycetes</taxon>
        <taxon>Sordariomycetidae</taxon>
        <taxon>Diaporthales</taxon>
        <taxon>Schizoparmaceae</taxon>
        <taxon>Coniella</taxon>
    </lineage>
</organism>
<evidence type="ECO:0000313" key="6">
    <source>
        <dbReference type="Proteomes" id="UP000241462"/>
    </source>
</evidence>
<dbReference type="InterPro" id="IPR002213">
    <property type="entry name" value="UDP_glucos_trans"/>
</dbReference>
<dbReference type="Pfam" id="PF03033">
    <property type="entry name" value="Glyco_transf_28"/>
    <property type="match status" value="1"/>
</dbReference>
<feature type="compositionally biased region" description="Basic and acidic residues" evidence="2">
    <location>
        <begin position="814"/>
        <end position="831"/>
    </location>
</feature>
<accession>A0A2T3AF26</accession>
<evidence type="ECO:0000259" key="4">
    <source>
        <dbReference type="Pfam" id="PF06722"/>
    </source>
</evidence>
<feature type="region of interest" description="Disordered" evidence="2">
    <location>
        <begin position="30"/>
        <end position="168"/>
    </location>
</feature>
<dbReference type="InterPro" id="IPR010610">
    <property type="entry name" value="EryCIII-like_C"/>
</dbReference>
<reference evidence="5 6" key="1">
    <citation type="journal article" date="2018" name="Mycol. Prog.">
        <title>Coniella lustricola, a new species from submerged detritus.</title>
        <authorList>
            <person name="Raudabaugh D.B."/>
            <person name="Iturriaga T."/>
            <person name="Carver A."/>
            <person name="Mondo S."/>
            <person name="Pangilinan J."/>
            <person name="Lipzen A."/>
            <person name="He G."/>
            <person name="Amirebrahimi M."/>
            <person name="Grigoriev I.V."/>
            <person name="Miller A.N."/>
        </authorList>
    </citation>
    <scope>NUCLEOTIDE SEQUENCE [LARGE SCALE GENOMIC DNA]</scope>
    <source>
        <strain evidence="5 6">B22-T-1</strain>
    </source>
</reference>
<dbReference type="Proteomes" id="UP000241462">
    <property type="component" value="Unassembled WGS sequence"/>
</dbReference>
<evidence type="ECO:0000256" key="1">
    <source>
        <dbReference type="ARBA" id="ARBA00022679"/>
    </source>
</evidence>
<dbReference type="FunFam" id="3.40.50.2000:FF:000009">
    <property type="entry name" value="Sterol 3-beta-glucosyltransferase UGT80A2"/>
    <property type="match status" value="1"/>
</dbReference>
<dbReference type="CDD" id="cd03784">
    <property type="entry name" value="GT1_Gtf-like"/>
    <property type="match status" value="1"/>
</dbReference>
<evidence type="ECO:0000313" key="5">
    <source>
        <dbReference type="EMBL" id="PSR94389.1"/>
    </source>
</evidence>
<feature type="compositionally biased region" description="Polar residues" evidence="2">
    <location>
        <begin position="60"/>
        <end position="73"/>
    </location>
</feature>
<dbReference type="InParanoid" id="A0A2T3AF26"/>
<feature type="compositionally biased region" description="Basic and acidic residues" evidence="2">
    <location>
        <begin position="793"/>
        <end position="803"/>
    </location>
</feature>
<feature type="compositionally biased region" description="Low complexity" evidence="2">
    <location>
        <begin position="39"/>
        <end position="51"/>
    </location>
</feature>
<feature type="compositionally biased region" description="Basic residues" evidence="2">
    <location>
        <begin position="783"/>
        <end position="792"/>
    </location>
</feature>
<dbReference type="Gene3D" id="3.40.50.2000">
    <property type="entry name" value="Glycogen Phosphorylase B"/>
    <property type="match status" value="2"/>
</dbReference>
<feature type="domain" description="Glycosyltransferase family 28 N-terminal" evidence="3">
    <location>
        <begin position="249"/>
        <end position="409"/>
    </location>
</feature>
<name>A0A2T3AF26_9PEZI</name>
<dbReference type="Pfam" id="PF06722">
    <property type="entry name" value="EryCIII-like_C"/>
    <property type="match status" value="1"/>
</dbReference>
<evidence type="ECO:0000256" key="2">
    <source>
        <dbReference type="SAM" id="MobiDB-lite"/>
    </source>
</evidence>
<evidence type="ECO:0000259" key="3">
    <source>
        <dbReference type="Pfam" id="PF03033"/>
    </source>
</evidence>